<evidence type="ECO:0000256" key="5">
    <source>
        <dbReference type="ARBA" id="ARBA00023157"/>
    </source>
</evidence>
<dbReference type="GO" id="GO:0005576">
    <property type="term" value="C:extracellular region"/>
    <property type="evidence" value="ECO:0007669"/>
    <property type="project" value="UniProtKB-SubCell"/>
</dbReference>
<evidence type="ECO:0000256" key="3">
    <source>
        <dbReference type="ARBA" id="ARBA00022525"/>
    </source>
</evidence>
<dbReference type="Pfam" id="PF00964">
    <property type="entry name" value="Elicitin"/>
    <property type="match status" value="1"/>
</dbReference>
<comment type="subcellular location">
    <subcellularLocation>
        <location evidence="1 6">Secreted</location>
    </subcellularLocation>
</comment>
<keyword evidence="4 6" id="KW-0928">Hypersensitive response elicitation</keyword>
<feature type="signal peptide" evidence="9">
    <location>
        <begin position="1"/>
        <end position="20"/>
    </location>
</feature>
<proteinExistence type="inferred from homology"/>
<protein>
    <recommendedName>
        <fullName evidence="6">Elicitin</fullName>
    </recommendedName>
</protein>
<dbReference type="InterPro" id="IPR002200">
    <property type="entry name" value="Elicitin"/>
</dbReference>
<reference evidence="10" key="2">
    <citation type="submission" date="2020-02" db="EMBL/GenBank/DDBJ databases">
        <authorList>
            <person name="Studholme D.J."/>
        </authorList>
    </citation>
    <scope>NUCLEOTIDE SEQUENCE</scope>
    <source>
        <strain evidence="10">00238/432</strain>
    </source>
</reference>
<feature type="chain" id="PRO_5035255284" description="Elicitin" evidence="9">
    <location>
        <begin position="21"/>
        <end position="198"/>
    </location>
</feature>
<keyword evidence="5 6" id="KW-1015">Disulfide bond</keyword>
<organism evidence="10 11">
    <name type="scientific">Phytophthora kernoviae 00238/432</name>
    <dbReference type="NCBI Taxonomy" id="1284355"/>
    <lineage>
        <taxon>Eukaryota</taxon>
        <taxon>Sar</taxon>
        <taxon>Stramenopiles</taxon>
        <taxon>Oomycota</taxon>
        <taxon>Peronosporomycetes</taxon>
        <taxon>Peronosporales</taxon>
        <taxon>Peronosporaceae</taxon>
        <taxon>Phytophthora</taxon>
    </lineage>
</organism>
<gene>
    <name evidence="10" type="ORF">G195_005828</name>
</gene>
<feature type="transmembrane region" description="Helical" evidence="8">
    <location>
        <begin position="151"/>
        <end position="173"/>
    </location>
</feature>
<evidence type="ECO:0000256" key="2">
    <source>
        <dbReference type="ARBA" id="ARBA00009544"/>
    </source>
</evidence>
<keyword evidence="8" id="KW-1133">Transmembrane helix</keyword>
<keyword evidence="8" id="KW-0812">Transmembrane</keyword>
<sequence>MPSSKFVFAASTLLVAVASAQECSSNVSEAITAAVDNSTFFNTCAEGVTFNVTSVFDVANFTDSDLLAFCNSSTCLEPLHEFMHSESCLVTYEGSARNLSAEISDLHDECHDILDAAESSGSSTHTHTSGMDMSDHSSSSSGSSSSGASSVMMAAGSLASVVIAAAALIAMLLGSHIQQWLPRWKYMYCSWTKLRWNL</sequence>
<dbReference type="AlphaFoldDB" id="A0A8J4S7P6"/>
<evidence type="ECO:0000313" key="10">
    <source>
        <dbReference type="EMBL" id="KAF4320230.1"/>
    </source>
</evidence>
<comment type="function">
    <text evidence="6">Induces local and distal defense responses (incompatible hypersensitive reaction) in plants from the solanaceae and cruciferae families. Elicits leaf necrosis and causes the accumulation of pathogenesis-related proteins. Might interact with the lipidic molecules of the plasma membrane.</text>
</comment>
<keyword evidence="9" id="KW-0732">Signal</keyword>
<evidence type="ECO:0000256" key="1">
    <source>
        <dbReference type="ARBA" id="ARBA00004613"/>
    </source>
</evidence>
<comment type="similarity">
    <text evidence="2 6">Belongs to the elicitin family.</text>
</comment>
<name>A0A8J4S7P6_9STRA</name>
<keyword evidence="8" id="KW-0472">Membrane</keyword>
<evidence type="ECO:0000313" key="11">
    <source>
        <dbReference type="Proteomes" id="UP000702964"/>
    </source>
</evidence>
<dbReference type="Proteomes" id="UP000702964">
    <property type="component" value="Unassembled WGS sequence"/>
</dbReference>
<evidence type="ECO:0000256" key="9">
    <source>
        <dbReference type="SAM" id="SignalP"/>
    </source>
</evidence>
<dbReference type="GO" id="GO:0052040">
    <property type="term" value="P:symbiont-mediated perturbation of host programmed cell death"/>
    <property type="evidence" value="ECO:0007669"/>
    <property type="project" value="UniProtKB-UniRule"/>
</dbReference>
<evidence type="ECO:0000256" key="6">
    <source>
        <dbReference type="RuleBase" id="RU368111"/>
    </source>
</evidence>
<dbReference type="SMART" id="SM01187">
    <property type="entry name" value="Elicitin"/>
    <property type="match status" value="1"/>
</dbReference>
<accession>A0A8J4S7P6</accession>
<dbReference type="EMBL" id="AOFI03000167">
    <property type="protein sequence ID" value="KAF4320230.1"/>
    <property type="molecule type" value="Genomic_DNA"/>
</dbReference>
<evidence type="ECO:0000256" key="8">
    <source>
        <dbReference type="SAM" id="Phobius"/>
    </source>
</evidence>
<dbReference type="SUPFAM" id="SSF48647">
    <property type="entry name" value="Fungal elicitin"/>
    <property type="match status" value="1"/>
</dbReference>
<reference evidence="10" key="1">
    <citation type="journal article" date="2015" name="Genom Data">
        <title>Draft genome sequences of Phytophthora kernoviae and Phytophthora ramorum lineage EU2 from Scotland.</title>
        <authorList>
            <person name="Sambles C."/>
            <person name="Schlenzig A."/>
            <person name="O'Neill P."/>
            <person name="Grant M."/>
            <person name="Studholme D.J."/>
        </authorList>
    </citation>
    <scope>NUCLEOTIDE SEQUENCE</scope>
    <source>
        <strain evidence="10">00238/432</strain>
    </source>
</reference>
<dbReference type="InterPro" id="IPR036470">
    <property type="entry name" value="Elicitin_sf"/>
</dbReference>
<comment type="caution">
    <text evidence="10">The sequence shown here is derived from an EMBL/GenBank/DDBJ whole genome shotgun (WGS) entry which is preliminary data.</text>
</comment>
<keyword evidence="3 6" id="KW-0964">Secreted</keyword>
<feature type="region of interest" description="Disordered" evidence="7">
    <location>
        <begin position="119"/>
        <end position="144"/>
    </location>
</feature>
<evidence type="ECO:0000256" key="4">
    <source>
        <dbReference type="ARBA" id="ARBA00022978"/>
    </source>
</evidence>
<evidence type="ECO:0000256" key="7">
    <source>
        <dbReference type="SAM" id="MobiDB-lite"/>
    </source>
</evidence>